<dbReference type="EMBL" id="AK368815">
    <property type="protein sequence ID" value="BAK00019.1"/>
    <property type="molecule type" value="mRNA"/>
</dbReference>
<protein>
    <recommendedName>
        <fullName evidence="13">DNA-directed RNA polymerase subunit beta</fullName>
        <ecNumber evidence="13">2.7.7.6</ecNumber>
    </recommendedName>
</protein>
<sequence>MLDHGLDDALADLLPVELSINEDTHIKMQFTSLEIGYPCRPLGADIVPVTPRECRESATSYSGSFKGSIEVTIEGKVNAQYVIPVKLGDLPIMVMSSKCNLRNLAPKKLAEMEEESNEVGGYFIVNGIERVIRLLQIQRRNYAVAIERSTFRNRGNNYSDKGVAMKCTKKDLTSATITLHYLNNGCATLRFVLRKQEFLLPVILVAKSLMNISDKELFDRIVGENLDNTFLTTRIELLLRDYKQYNLHSMNECLAYLGSLFRNLLGVTSKYSDLETGILLIKRNLFIHVESFGGKLDCLIFMIRKLFSFVQGKCINDNADALMNHDLLLPGHLLNMIIKEKLEESLTASKGLVIRDSRVMKGKFEAECLKNNKYFQRLCDRVCGNIGAKIATFLSSGNVVSSSGLDLMQKSGFTIIAERLNLFRFFSHFQSVHRGQFFTTMKTTTVRKLLPESWGFLCPVHTPDGAPCGLLNHLAKDAVILSYPPSKKPPITTTHPVAQPSAVNLDLLCSKSYLQEVLVSLGMQISGLGNYDGQAIFNERESLSVLIDGVFAGFVQKEKAPSVVAQLRRMKSLAKYGRRADLPYILEPTTEIGFIPKLEFDNLGPYPGIYIFTQHGRMSRPVLNLHTKEVEWIGPMEQVFMEIACVKEDIFPSPFKTASSTSVEDEGTSHIELSPTVMLSQIASLTPYSDYNQSPRNMYQCQMGKQTMGTPTHAFKFRADNKLYRILNVQAPIVQTKTHGEYFMDEYPQGCNAVVAVISYTGYDMEDAMIINKAAYERGFGHGCVYKTMFVDLEEEEVKAANLTSRPSFKFSNFKGVAMTNNQTSKISLNSPVKHDAIFGGDLVCESLDYDGLPAEGNLVHYGEPIVCLIDVSTGNHKIISHKDHEPAYIDAVRVIGLGSSTNTKVERSNFRRVAITLRYRRNPIIGDKFSSRHGQKGTLSVLWPQENMPFSESGMSPDVLINPHAFPSRMTIGMLIESMAGKAGAIHGMFQDATPFQFHEERKVIDYVGEQLRACGYQYYGSEPLYNGLTGKVMQADIFIGLVFYQRLRHMVSDKSQVRSTGPVTAITRQPVKGRKKHGGIRLGEMERDALLSHGVAFCLQDRLMNCSDSHVAFVCSQCGNLLSIFAQSIKNSIGQSTMRFENTGFRTQMQQTCHECKNSEFVRPVYLPYVFRYLTNELAGMGIKLTLEIENS</sequence>
<dbReference type="CDD" id="cd00653">
    <property type="entry name" value="RNA_pol_B_RPB2"/>
    <property type="match status" value="1"/>
</dbReference>
<keyword evidence="6" id="KW-0479">Metal-binding</keyword>
<dbReference type="GO" id="GO:0032549">
    <property type="term" value="F:ribonucleoside binding"/>
    <property type="evidence" value="ECO:0007669"/>
    <property type="project" value="InterPro"/>
</dbReference>
<dbReference type="Pfam" id="PF00562">
    <property type="entry name" value="RNA_pol_Rpb2_6"/>
    <property type="match status" value="1"/>
</dbReference>
<evidence type="ECO:0000256" key="9">
    <source>
        <dbReference type="ARBA" id="ARBA00023163"/>
    </source>
</evidence>
<feature type="domain" description="RNA polymerase Rpb2" evidence="16">
    <location>
        <begin position="165"/>
        <end position="325"/>
    </location>
</feature>
<dbReference type="FunFam" id="2.40.270.10:FF:000011">
    <property type="entry name" value="DNA-directed RNA polymerase subunit beta"/>
    <property type="match status" value="1"/>
</dbReference>
<evidence type="ECO:0000259" key="16">
    <source>
        <dbReference type="Pfam" id="PF04561"/>
    </source>
</evidence>
<dbReference type="InterPro" id="IPR015712">
    <property type="entry name" value="DNA-dir_RNA_pol_su2"/>
</dbReference>
<keyword evidence="10" id="KW-0539">Nucleus</keyword>
<dbReference type="InterPro" id="IPR014724">
    <property type="entry name" value="RNA_pol_RPB2_OB-fold"/>
</dbReference>
<dbReference type="AlphaFoldDB" id="F2DY47"/>
<accession>F2DY47</accession>
<evidence type="ECO:0000256" key="3">
    <source>
        <dbReference type="ARBA" id="ARBA00022478"/>
    </source>
</evidence>
<dbReference type="Gene3D" id="3.90.1110.10">
    <property type="entry name" value="RNA polymerase Rpb2, domain 2"/>
    <property type="match status" value="1"/>
</dbReference>
<dbReference type="FunFam" id="3.90.1110.10:FF:000007">
    <property type="entry name" value="DNA-directed RNA polymerase subunit beta"/>
    <property type="match status" value="1"/>
</dbReference>
<dbReference type="InterPro" id="IPR007645">
    <property type="entry name" value="RNA_pol_Rpb2_3"/>
</dbReference>
<dbReference type="InterPro" id="IPR007120">
    <property type="entry name" value="DNA-dir_RNAP_su2_dom"/>
</dbReference>
<comment type="subcellular location">
    <subcellularLocation>
        <location evidence="1">Nucleus</location>
    </subcellularLocation>
</comment>
<keyword evidence="8" id="KW-0862">Zinc</keyword>
<evidence type="ECO:0000259" key="14">
    <source>
        <dbReference type="Pfam" id="PF00562"/>
    </source>
</evidence>
<dbReference type="GO" id="GO:0009561">
    <property type="term" value="P:megagametogenesis"/>
    <property type="evidence" value="ECO:0007669"/>
    <property type="project" value="UniProtKB-ARBA"/>
</dbReference>
<dbReference type="GO" id="GO:0003677">
    <property type="term" value="F:DNA binding"/>
    <property type="evidence" value="ECO:0007669"/>
    <property type="project" value="InterPro"/>
</dbReference>
<dbReference type="EC" id="2.7.7.6" evidence="13"/>
<dbReference type="InterPro" id="IPR007642">
    <property type="entry name" value="RNA_pol_Rpb2_2"/>
</dbReference>
<dbReference type="Pfam" id="PF04561">
    <property type="entry name" value="RNA_pol_Rpb2_2"/>
    <property type="match status" value="1"/>
</dbReference>
<dbReference type="GO" id="GO:0003899">
    <property type="term" value="F:DNA-directed RNA polymerase activity"/>
    <property type="evidence" value="ECO:0007669"/>
    <property type="project" value="UniProtKB-EC"/>
</dbReference>
<dbReference type="Gene3D" id="2.40.270.10">
    <property type="entry name" value="DNA-directed RNA polymerase, subunit 2, domain 6"/>
    <property type="match status" value="1"/>
</dbReference>
<dbReference type="InterPro" id="IPR037034">
    <property type="entry name" value="RNA_pol_Rpb2_2_sf"/>
</dbReference>
<evidence type="ECO:0000256" key="6">
    <source>
        <dbReference type="ARBA" id="ARBA00022723"/>
    </source>
</evidence>
<feature type="domain" description="DNA-directed RNA polymerase I subunit RPA2" evidence="19">
    <location>
        <begin position="553"/>
        <end position="620"/>
    </location>
</feature>
<organism evidence="20">
    <name type="scientific">Hordeum vulgare subsp. vulgare</name>
    <name type="common">Domesticated barley</name>
    <dbReference type="NCBI Taxonomy" id="112509"/>
    <lineage>
        <taxon>Eukaryota</taxon>
        <taxon>Viridiplantae</taxon>
        <taxon>Streptophyta</taxon>
        <taxon>Embryophyta</taxon>
        <taxon>Tracheophyta</taxon>
        <taxon>Spermatophyta</taxon>
        <taxon>Magnoliopsida</taxon>
        <taxon>Liliopsida</taxon>
        <taxon>Poales</taxon>
        <taxon>Poaceae</taxon>
        <taxon>BOP clade</taxon>
        <taxon>Pooideae</taxon>
        <taxon>Triticodae</taxon>
        <taxon>Triticeae</taxon>
        <taxon>Hordeinae</taxon>
        <taxon>Hordeum</taxon>
    </lineage>
</organism>
<feature type="domain" description="RNA polymerase beta subunit protrusion" evidence="17">
    <location>
        <begin position="22"/>
        <end position="346"/>
    </location>
</feature>
<dbReference type="Pfam" id="PF04565">
    <property type="entry name" value="RNA_pol_Rpb2_3"/>
    <property type="match status" value="1"/>
</dbReference>
<evidence type="ECO:0000256" key="2">
    <source>
        <dbReference type="ARBA" id="ARBA00006835"/>
    </source>
</evidence>
<comment type="similarity">
    <text evidence="2 12">Belongs to the RNA polymerase beta chain family.</text>
</comment>
<evidence type="ECO:0000256" key="5">
    <source>
        <dbReference type="ARBA" id="ARBA00022695"/>
    </source>
</evidence>
<dbReference type="Gene3D" id="2.40.50.150">
    <property type="match status" value="1"/>
</dbReference>
<evidence type="ECO:0000256" key="7">
    <source>
        <dbReference type="ARBA" id="ARBA00022771"/>
    </source>
</evidence>
<dbReference type="SUPFAM" id="SSF64484">
    <property type="entry name" value="beta and beta-prime subunits of DNA dependent RNA-polymerase"/>
    <property type="match status" value="1"/>
</dbReference>
<feature type="domain" description="DNA-directed RNA polymerase subunit 2 hybrid-binding" evidence="14">
    <location>
        <begin position="682"/>
        <end position="1078"/>
    </location>
</feature>
<dbReference type="PROSITE" id="PS01166">
    <property type="entry name" value="RNA_POL_BETA"/>
    <property type="match status" value="1"/>
</dbReference>
<dbReference type="GO" id="GO:0006351">
    <property type="term" value="P:DNA-templated transcription"/>
    <property type="evidence" value="ECO:0007669"/>
    <property type="project" value="InterPro"/>
</dbReference>
<dbReference type="Gene3D" id="3.90.1800.10">
    <property type="entry name" value="RNA polymerase alpha subunit dimerisation domain"/>
    <property type="match status" value="1"/>
</dbReference>
<evidence type="ECO:0000256" key="1">
    <source>
        <dbReference type="ARBA" id="ARBA00004123"/>
    </source>
</evidence>
<dbReference type="InterPro" id="IPR007121">
    <property type="entry name" value="RNA_pol_bsu_CS"/>
</dbReference>
<evidence type="ECO:0000259" key="17">
    <source>
        <dbReference type="Pfam" id="PF04563"/>
    </source>
</evidence>
<evidence type="ECO:0000313" key="20">
    <source>
        <dbReference type="EMBL" id="BAK00019.1"/>
    </source>
</evidence>
<dbReference type="InterPro" id="IPR007641">
    <property type="entry name" value="RNA_pol_Rpb2_7"/>
</dbReference>
<dbReference type="InterPro" id="IPR037033">
    <property type="entry name" value="DNA-dir_RNAP_su2_hyb_sf"/>
</dbReference>
<evidence type="ECO:0000256" key="11">
    <source>
        <dbReference type="ARBA" id="ARBA00048552"/>
    </source>
</evidence>
<evidence type="ECO:0000259" key="15">
    <source>
        <dbReference type="Pfam" id="PF04560"/>
    </source>
</evidence>
<dbReference type="GO" id="GO:0000428">
    <property type="term" value="C:DNA-directed RNA polymerase complex"/>
    <property type="evidence" value="ECO:0007669"/>
    <property type="project" value="UniProtKB-KW"/>
</dbReference>
<dbReference type="Pfam" id="PF06883">
    <property type="entry name" value="RNA_pol_Rpa2_4"/>
    <property type="match status" value="1"/>
</dbReference>
<keyword evidence="5 13" id="KW-0548">Nucleotidyltransferase</keyword>
<evidence type="ECO:0000259" key="19">
    <source>
        <dbReference type="Pfam" id="PF06883"/>
    </source>
</evidence>
<dbReference type="GO" id="GO:0008270">
    <property type="term" value="F:zinc ion binding"/>
    <property type="evidence" value="ECO:0007669"/>
    <property type="project" value="UniProtKB-KW"/>
</dbReference>
<dbReference type="PANTHER" id="PTHR20856">
    <property type="entry name" value="DNA-DIRECTED RNA POLYMERASE I SUBUNIT 2"/>
    <property type="match status" value="1"/>
</dbReference>
<keyword evidence="9 13" id="KW-0804">Transcription</keyword>
<keyword evidence="3 13" id="KW-0240">DNA-directed RNA polymerase</keyword>
<evidence type="ECO:0000256" key="12">
    <source>
        <dbReference type="RuleBase" id="RU000434"/>
    </source>
</evidence>
<comment type="catalytic activity">
    <reaction evidence="11 13">
        <text>RNA(n) + a ribonucleoside 5'-triphosphate = RNA(n+1) + diphosphate</text>
        <dbReference type="Rhea" id="RHEA:21248"/>
        <dbReference type="Rhea" id="RHEA-COMP:14527"/>
        <dbReference type="Rhea" id="RHEA-COMP:17342"/>
        <dbReference type="ChEBI" id="CHEBI:33019"/>
        <dbReference type="ChEBI" id="CHEBI:61557"/>
        <dbReference type="ChEBI" id="CHEBI:140395"/>
        <dbReference type="EC" id="2.7.7.6"/>
    </reaction>
</comment>
<dbReference type="Pfam" id="PF04563">
    <property type="entry name" value="RNA_pol_Rpb2_1"/>
    <property type="match status" value="1"/>
</dbReference>
<keyword evidence="7" id="KW-0863">Zinc-finger</keyword>
<evidence type="ECO:0000259" key="18">
    <source>
        <dbReference type="Pfam" id="PF04565"/>
    </source>
</evidence>
<dbReference type="InterPro" id="IPR009674">
    <property type="entry name" value="Rpa2_dom_4"/>
</dbReference>
<comment type="function">
    <text evidence="13">DNA-dependent RNA polymerase catalyzes the transcription of DNA into RNA using the four ribonucleoside triphosphates as substrates.</text>
</comment>
<keyword evidence="4 13" id="KW-0808">Transferase</keyword>
<dbReference type="FunFam" id="2.40.270.10:FF:000006">
    <property type="entry name" value="DNA-directed RNA polymerase subunit beta"/>
    <property type="match status" value="1"/>
</dbReference>
<evidence type="ECO:0000256" key="8">
    <source>
        <dbReference type="ARBA" id="ARBA00022833"/>
    </source>
</evidence>
<feature type="domain" description="RNA polymerase Rpb2" evidence="18">
    <location>
        <begin position="416"/>
        <end position="478"/>
    </location>
</feature>
<evidence type="ECO:0000256" key="10">
    <source>
        <dbReference type="ARBA" id="ARBA00023242"/>
    </source>
</evidence>
<dbReference type="InterPro" id="IPR007644">
    <property type="entry name" value="RNA_pol_bsu_protrusion"/>
</dbReference>
<reference evidence="20" key="1">
    <citation type="journal article" date="2011" name="Plant Physiol.">
        <title>Comprehensive sequence analysis of 24,783 barley full-length cDNAs derived from 12 clone libraries.</title>
        <authorList>
            <person name="Matsumoto T."/>
            <person name="Tanaka T."/>
            <person name="Sakai H."/>
            <person name="Amano N."/>
            <person name="Kanamori H."/>
            <person name="Kurita K."/>
            <person name="Kikuta A."/>
            <person name="Kamiya K."/>
            <person name="Yamamoto M."/>
            <person name="Ikawa H."/>
            <person name="Fujii N."/>
            <person name="Hori K."/>
            <person name="Itoh T."/>
            <person name="Sato K."/>
        </authorList>
    </citation>
    <scope>NUCLEOTIDE SEQUENCE</scope>
    <source>
        <tissue evidence="20">Shoot and root</tissue>
    </source>
</reference>
<feature type="domain" description="RNA polymerase Rpb2" evidence="15">
    <location>
        <begin position="1080"/>
        <end position="1190"/>
    </location>
</feature>
<dbReference type="Gene3D" id="3.90.1100.10">
    <property type="match status" value="2"/>
</dbReference>
<name>F2DY47_HORVV</name>
<evidence type="ECO:0000256" key="4">
    <source>
        <dbReference type="ARBA" id="ARBA00022679"/>
    </source>
</evidence>
<evidence type="ECO:0000256" key="13">
    <source>
        <dbReference type="RuleBase" id="RU363031"/>
    </source>
</evidence>
<dbReference type="GO" id="GO:0005634">
    <property type="term" value="C:nucleus"/>
    <property type="evidence" value="ECO:0007669"/>
    <property type="project" value="UniProtKB-SubCell"/>
</dbReference>
<dbReference type="Pfam" id="PF04560">
    <property type="entry name" value="RNA_pol_Rpb2_7"/>
    <property type="match status" value="1"/>
</dbReference>
<dbReference type="FunFam" id="3.90.1800.10:FF:000004">
    <property type="entry name" value="DNA-directed RNA polymerase subunit beta"/>
    <property type="match status" value="1"/>
</dbReference>
<proteinExistence type="evidence at transcript level"/>